<dbReference type="EMBL" id="JAASQI010000002">
    <property type="protein sequence ID" value="NIJ57452.1"/>
    <property type="molecule type" value="Genomic_DNA"/>
</dbReference>
<protein>
    <submittedName>
        <fullName evidence="1">Uncharacterized protein</fullName>
    </submittedName>
</protein>
<sequence>MTRPAARPRLSVGKVGVDFWEKSGHKPVSVWRCLSWAPFVVLQQPKSPDYLTAVGMTDAVKGASGLVARVSFYSCDRSSGP</sequence>
<gene>
    <name evidence="1" type="ORF">FHS82_001278</name>
</gene>
<comment type="caution">
    <text evidence="1">The sequence shown here is derived from an EMBL/GenBank/DDBJ whole genome shotgun (WGS) entry which is preliminary data.</text>
</comment>
<reference evidence="1 2" key="1">
    <citation type="submission" date="2020-03" db="EMBL/GenBank/DDBJ databases">
        <title>Genomic Encyclopedia of Type Strains, Phase IV (KMG-IV): sequencing the most valuable type-strain genomes for metagenomic binning, comparative biology and taxonomic classification.</title>
        <authorList>
            <person name="Goeker M."/>
        </authorList>
    </citation>
    <scope>NUCLEOTIDE SEQUENCE [LARGE SCALE GENOMIC DNA]</scope>
    <source>
        <strain evidence="1 2">DSM 103870</strain>
    </source>
</reference>
<organism evidence="1 2">
    <name type="scientific">Pseudochelatococcus lubricantis</name>
    <dbReference type="NCBI Taxonomy" id="1538102"/>
    <lineage>
        <taxon>Bacteria</taxon>
        <taxon>Pseudomonadati</taxon>
        <taxon>Pseudomonadota</taxon>
        <taxon>Alphaproteobacteria</taxon>
        <taxon>Hyphomicrobiales</taxon>
        <taxon>Chelatococcaceae</taxon>
        <taxon>Pseudochelatococcus</taxon>
    </lineage>
</organism>
<name>A0ABX0UWY0_9HYPH</name>
<dbReference type="RefSeq" id="WP_166949984.1">
    <property type="nucleotide sequence ID" value="NZ_JAASQI010000002.1"/>
</dbReference>
<proteinExistence type="predicted"/>
<evidence type="ECO:0000313" key="1">
    <source>
        <dbReference type="EMBL" id="NIJ57452.1"/>
    </source>
</evidence>
<evidence type="ECO:0000313" key="2">
    <source>
        <dbReference type="Proteomes" id="UP001429580"/>
    </source>
</evidence>
<dbReference type="Proteomes" id="UP001429580">
    <property type="component" value="Unassembled WGS sequence"/>
</dbReference>
<keyword evidence="2" id="KW-1185">Reference proteome</keyword>
<accession>A0ABX0UWY0</accession>